<name>A0A3M7QRU0_BRAPC</name>
<proteinExistence type="predicted"/>
<evidence type="ECO:0000313" key="1">
    <source>
        <dbReference type="EMBL" id="RNA13695.1"/>
    </source>
</evidence>
<accession>A0A3M7QRU0</accession>
<keyword evidence="2" id="KW-1185">Reference proteome</keyword>
<sequence>MIERKRAQNLKQVQKFKFFGETNNSKVFIMDYANILQPLYQIKRVENLASRYMNDLKEDLIFYFDKRGCALILPKPNLRTKIFDKAHLGTNHRNSSLKIGIFHRRQ</sequence>
<dbReference type="AlphaFoldDB" id="A0A3M7QRU0"/>
<protein>
    <submittedName>
        <fullName evidence="1">Uncharacterized protein</fullName>
    </submittedName>
</protein>
<comment type="caution">
    <text evidence="1">The sequence shown here is derived from an EMBL/GenBank/DDBJ whole genome shotgun (WGS) entry which is preliminary data.</text>
</comment>
<organism evidence="1 2">
    <name type="scientific">Brachionus plicatilis</name>
    <name type="common">Marine rotifer</name>
    <name type="synonym">Brachionus muelleri</name>
    <dbReference type="NCBI Taxonomy" id="10195"/>
    <lineage>
        <taxon>Eukaryota</taxon>
        <taxon>Metazoa</taxon>
        <taxon>Spiralia</taxon>
        <taxon>Gnathifera</taxon>
        <taxon>Rotifera</taxon>
        <taxon>Eurotatoria</taxon>
        <taxon>Monogononta</taxon>
        <taxon>Pseudotrocha</taxon>
        <taxon>Ploima</taxon>
        <taxon>Brachionidae</taxon>
        <taxon>Brachionus</taxon>
    </lineage>
</organism>
<evidence type="ECO:0000313" key="2">
    <source>
        <dbReference type="Proteomes" id="UP000276133"/>
    </source>
</evidence>
<dbReference type="EMBL" id="REGN01005343">
    <property type="protein sequence ID" value="RNA13695.1"/>
    <property type="molecule type" value="Genomic_DNA"/>
</dbReference>
<gene>
    <name evidence="1" type="ORF">BpHYR1_042581</name>
</gene>
<dbReference type="Proteomes" id="UP000276133">
    <property type="component" value="Unassembled WGS sequence"/>
</dbReference>
<reference evidence="1 2" key="1">
    <citation type="journal article" date="2018" name="Sci. Rep.">
        <title>Genomic signatures of local adaptation to the degree of environmental predictability in rotifers.</title>
        <authorList>
            <person name="Franch-Gras L."/>
            <person name="Hahn C."/>
            <person name="Garcia-Roger E.M."/>
            <person name="Carmona M.J."/>
            <person name="Serra M."/>
            <person name="Gomez A."/>
        </authorList>
    </citation>
    <scope>NUCLEOTIDE SEQUENCE [LARGE SCALE GENOMIC DNA]</scope>
    <source>
        <strain evidence="1">HYR1</strain>
    </source>
</reference>